<reference evidence="1" key="1">
    <citation type="journal article" date="2014" name="Front. Microbiol.">
        <title>High frequency of phylogenetically diverse reductive dehalogenase-homologous genes in deep subseafloor sedimentary metagenomes.</title>
        <authorList>
            <person name="Kawai M."/>
            <person name="Futagami T."/>
            <person name="Toyoda A."/>
            <person name="Takaki Y."/>
            <person name="Nishi S."/>
            <person name="Hori S."/>
            <person name="Arai W."/>
            <person name="Tsubouchi T."/>
            <person name="Morono Y."/>
            <person name="Uchiyama I."/>
            <person name="Ito T."/>
            <person name="Fujiyama A."/>
            <person name="Inagaki F."/>
            <person name="Takami H."/>
        </authorList>
    </citation>
    <scope>NUCLEOTIDE SEQUENCE</scope>
    <source>
        <strain evidence="1">Expedition CK06-06</strain>
    </source>
</reference>
<dbReference type="AlphaFoldDB" id="X0UUT3"/>
<gene>
    <name evidence="1" type="ORF">S01H1_40193</name>
</gene>
<accession>X0UUT3</accession>
<sequence>MSDQAYLDGCLQAAEDLYHHNLALIQEAWPGFVPKGTIREPSQTLPPAEASKVLTRWFDDQNVKLAMVYRYGPIVTVE</sequence>
<comment type="caution">
    <text evidence="1">The sequence shown here is derived from an EMBL/GenBank/DDBJ whole genome shotgun (WGS) entry which is preliminary data.</text>
</comment>
<protein>
    <submittedName>
        <fullName evidence="1">Uncharacterized protein</fullName>
    </submittedName>
</protein>
<proteinExistence type="predicted"/>
<evidence type="ECO:0000313" key="1">
    <source>
        <dbReference type="EMBL" id="GAG04053.1"/>
    </source>
</evidence>
<name>X0UUT3_9ZZZZ</name>
<dbReference type="EMBL" id="BARS01025428">
    <property type="protein sequence ID" value="GAG04053.1"/>
    <property type="molecule type" value="Genomic_DNA"/>
</dbReference>
<organism evidence="1">
    <name type="scientific">marine sediment metagenome</name>
    <dbReference type="NCBI Taxonomy" id="412755"/>
    <lineage>
        <taxon>unclassified sequences</taxon>
        <taxon>metagenomes</taxon>
        <taxon>ecological metagenomes</taxon>
    </lineage>
</organism>